<dbReference type="InterPro" id="IPR017524">
    <property type="entry name" value="SASP_thioredoxin-like"/>
</dbReference>
<comment type="induction">
    <text evidence="1">Expressed only in the forespore compartment of sporulating cells.</text>
</comment>
<dbReference type="Proteomes" id="UP000316425">
    <property type="component" value="Unassembled WGS sequence"/>
</dbReference>
<dbReference type="RefSeq" id="WP_144087841.1">
    <property type="nucleotide sequence ID" value="NZ_VMHE01000002.1"/>
</dbReference>
<evidence type="ECO:0000256" key="1">
    <source>
        <dbReference type="HAMAP-Rule" id="MF_01506"/>
    </source>
</evidence>
<dbReference type="Pfam" id="PF19824">
    <property type="entry name" value="Tlp"/>
    <property type="match status" value="1"/>
</dbReference>
<dbReference type="NCBIfam" id="TIGR03090">
    <property type="entry name" value="SASP_tlp"/>
    <property type="match status" value="1"/>
</dbReference>
<sequence length="77" mass="9357">MSDRHSNPDDRSDNVERLQENIQHTIQNFREAEASMETATDEEKEQIRLKNERRKESIEAMREEVREEHAYQQRLED</sequence>
<comment type="similarity">
    <text evidence="1">Belongs to the Tlp family.</text>
</comment>
<keyword evidence="1" id="KW-0749">Sporulation</keyword>
<name>A0A556PS92_9BACI</name>
<dbReference type="OrthoDB" id="1799076at2"/>
<dbReference type="AlphaFoldDB" id="A0A556PS92"/>
<feature type="compositionally biased region" description="Basic and acidic residues" evidence="2">
    <location>
        <begin position="45"/>
        <end position="77"/>
    </location>
</feature>
<evidence type="ECO:0000313" key="3">
    <source>
        <dbReference type="EMBL" id="TSJ67252.1"/>
    </source>
</evidence>
<evidence type="ECO:0000313" key="4">
    <source>
        <dbReference type="Proteomes" id="UP000316425"/>
    </source>
</evidence>
<dbReference type="GO" id="GO:0030436">
    <property type="term" value="P:asexual sporulation"/>
    <property type="evidence" value="ECO:0007669"/>
    <property type="project" value="UniProtKB-UniRule"/>
</dbReference>
<reference evidence="3 4" key="1">
    <citation type="submission" date="2019-07" db="EMBL/GenBank/DDBJ databases">
        <title>Allobacillus sp. nov. SKP isolated from shrimp paste of Euphausiacea.</title>
        <authorList>
            <person name="Kanchanasin P."/>
            <person name="Tanasupawat S."/>
            <person name="Shi W."/>
            <person name="Wu L."/>
            <person name="Ma J."/>
        </authorList>
    </citation>
    <scope>NUCLEOTIDE SEQUENCE [LARGE SCALE GENOMIC DNA]</scope>
    <source>
        <strain evidence="3 4">SKP4-8</strain>
    </source>
</reference>
<comment type="subcellular location">
    <subcellularLocation>
        <location evidence="1">Spore core</location>
    </subcellularLocation>
</comment>
<evidence type="ECO:0000256" key="2">
    <source>
        <dbReference type="SAM" id="MobiDB-lite"/>
    </source>
</evidence>
<gene>
    <name evidence="1" type="primary">tlp</name>
    <name evidence="3" type="ORF">FPQ13_03050</name>
</gene>
<dbReference type="HAMAP" id="MF_01506">
    <property type="entry name" value="Tlp"/>
    <property type="match status" value="1"/>
</dbReference>
<keyword evidence="4" id="KW-1185">Reference proteome</keyword>
<proteinExistence type="evidence at transcript level"/>
<comment type="caution">
    <text evidence="3">The sequence shown here is derived from an EMBL/GenBank/DDBJ whole genome shotgun (WGS) entry which is preliminary data.</text>
</comment>
<feature type="region of interest" description="Disordered" evidence="2">
    <location>
        <begin position="31"/>
        <end position="77"/>
    </location>
</feature>
<accession>A0A556PS92</accession>
<organism evidence="3 4">
    <name type="scientific">Allobacillus salarius</name>
    <dbReference type="NCBI Taxonomy" id="1955272"/>
    <lineage>
        <taxon>Bacteria</taxon>
        <taxon>Bacillati</taxon>
        <taxon>Bacillota</taxon>
        <taxon>Bacilli</taxon>
        <taxon>Bacillales</taxon>
        <taxon>Bacillaceae</taxon>
        <taxon>Allobacillus</taxon>
    </lineage>
</organism>
<dbReference type="EMBL" id="VMHE01000002">
    <property type="protein sequence ID" value="TSJ67252.1"/>
    <property type="molecule type" value="Genomic_DNA"/>
</dbReference>
<protein>
    <recommendedName>
        <fullName evidence="1">Small, acid-soluble spore protein Tlp</fullName>
    </recommendedName>
</protein>
<dbReference type="GO" id="GO:0030435">
    <property type="term" value="P:sporulation resulting in formation of a cellular spore"/>
    <property type="evidence" value="ECO:0007669"/>
    <property type="project" value="UniProtKB-KW"/>
</dbReference>